<protein>
    <submittedName>
        <fullName evidence="2">Cytosolic factor, phosphatidylinositol/phosphatidylcholine transfer protein</fullName>
    </submittedName>
</protein>
<dbReference type="Gene3D" id="1.10.8.20">
    <property type="entry name" value="N-terminal domain of phosphatidylinositol transfer protein sec14p"/>
    <property type="match status" value="1"/>
</dbReference>
<feature type="domain" description="CRAL-TRIO" evidence="1">
    <location>
        <begin position="101"/>
        <end position="274"/>
    </location>
</feature>
<evidence type="ECO:0000313" key="3">
    <source>
        <dbReference type="Proteomes" id="UP001565368"/>
    </source>
</evidence>
<name>A0ABR3PSN5_9TREE</name>
<dbReference type="SUPFAM" id="SSF52087">
    <property type="entry name" value="CRAL/TRIO domain"/>
    <property type="match status" value="1"/>
</dbReference>
<dbReference type="PROSITE" id="PS50191">
    <property type="entry name" value="CRAL_TRIO"/>
    <property type="match status" value="1"/>
</dbReference>
<proteinExistence type="predicted"/>
<dbReference type="InterPro" id="IPR051026">
    <property type="entry name" value="PI/PC_transfer"/>
</dbReference>
<dbReference type="PANTHER" id="PTHR45657">
    <property type="entry name" value="CRAL-TRIO DOMAIN-CONTAINING PROTEIN YKL091C-RELATED"/>
    <property type="match status" value="1"/>
</dbReference>
<dbReference type="InterPro" id="IPR011074">
    <property type="entry name" value="CRAL/TRIO_N_dom"/>
</dbReference>
<dbReference type="SMART" id="SM01100">
    <property type="entry name" value="CRAL_TRIO_N"/>
    <property type="match status" value="1"/>
</dbReference>
<sequence>MSAAPAKDPLSGHPGHLDEHQTQTLADFRKILTEEGLIPADLDEAIKKIGYNRFDDATLLRFLRARKFDIPKAKIMWEANEKWRKEFGTDEIALNGFDYPEAAAVDQYYPQFYHKTDKEGRPVYIEQLGKIDINALYKLTTQERQLKHLVDGYERFLSHYLPASSEVVGHKVETSCTILDLNNAGISTFYKVKDYVSAASTIGQNNYPETMGFMFIINAPYLFSTVWSLVKPWLDEATQRKIHILGKGYKTELLNYIDAANLPKNLGGTCECPGGCSLSDAGPWHEQVTLKNGTGNAAPAA</sequence>
<dbReference type="Pfam" id="PF03765">
    <property type="entry name" value="CRAL_TRIO_N"/>
    <property type="match status" value="1"/>
</dbReference>
<dbReference type="Proteomes" id="UP001565368">
    <property type="component" value="Unassembled WGS sequence"/>
</dbReference>
<evidence type="ECO:0000259" key="1">
    <source>
        <dbReference type="PROSITE" id="PS50191"/>
    </source>
</evidence>
<dbReference type="InterPro" id="IPR036273">
    <property type="entry name" value="CRAL/TRIO_N_dom_sf"/>
</dbReference>
<dbReference type="RefSeq" id="XP_069205405.1">
    <property type="nucleotide sequence ID" value="XM_069357468.1"/>
</dbReference>
<accession>A0ABR3PSN5</accession>
<dbReference type="InterPro" id="IPR036865">
    <property type="entry name" value="CRAL-TRIO_dom_sf"/>
</dbReference>
<dbReference type="SUPFAM" id="SSF46938">
    <property type="entry name" value="CRAL/TRIO N-terminal domain"/>
    <property type="match status" value="1"/>
</dbReference>
<dbReference type="Pfam" id="PF00650">
    <property type="entry name" value="CRAL_TRIO"/>
    <property type="match status" value="1"/>
</dbReference>
<keyword evidence="3" id="KW-1185">Reference proteome</keyword>
<organism evidence="2 3">
    <name type="scientific">Vanrija albida</name>
    <dbReference type="NCBI Taxonomy" id="181172"/>
    <lineage>
        <taxon>Eukaryota</taxon>
        <taxon>Fungi</taxon>
        <taxon>Dikarya</taxon>
        <taxon>Basidiomycota</taxon>
        <taxon>Agaricomycotina</taxon>
        <taxon>Tremellomycetes</taxon>
        <taxon>Trichosporonales</taxon>
        <taxon>Trichosporonaceae</taxon>
        <taxon>Vanrija</taxon>
    </lineage>
</organism>
<dbReference type="EMBL" id="JBBXJM010000007">
    <property type="protein sequence ID" value="KAL1405461.1"/>
    <property type="molecule type" value="Genomic_DNA"/>
</dbReference>
<dbReference type="CDD" id="cd00170">
    <property type="entry name" value="SEC14"/>
    <property type="match status" value="1"/>
</dbReference>
<comment type="caution">
    <text evidence="2">The sequence shown here is derived from an EMBL/GenBank/DDBJ whole genome shotgun (WGS) entry which is preliminary data.</text>
</comment>
<dbReference type="Gene3D" id="3.40.525.10">
    <property type="entry name" value="CRAL-TRIO lipid binding domain"/>
    <property type="match status" value="1"/>
</dbReference>
<dbReference type="SMART" id="SM00516">
    <property type="entry name" value="SEC14"/>
    <property type="match status" value="1"/>
</dbReference>
<gene>
    <name evidence="2" type="primary">SEC14</name>
    <name evidence="2" type="ORF">Q8F55_009093</name>
</gene>
<dbReference type="InterPro" id="IPR001251">
    <property type="entry name" value="CRAL-TRIO_dom"/>
</dbReference>
<reference evidence="2 3" key="1">
    <citation type="submission" date="2023-08" db="EMBL/GenBank/DDBJ databases">
        <title>Annotated Genome Sequence of Vanrija albida AlHP1.</title>
        <authorList>
            <person name="Herzog R."/>
        </authorList>
    </citation>
    <scope>NUCLEOTIDE SEQUENCE [LARGE SCALE GENOMIC DNA]</scope>
    <source>
        <strain evidence="2 3">AlHP1</strain>
    </source>
</reference>
<dbReference type="GeneID" id="95990136"/>
<evidence type="ECO:0000313" key="2">
    <source>
        <dbReference type="EMBL" id="KAL1405461.1"/>
    </source>
</evidence>
<dbReference type="PANTHER" id="PTHR45657:SF1">
    <property type="entry name" value="CRAL-TRIO DOMAIN-CONTAINING PROTEIN YKL091C-RELATED"/>
    <property type="match status" value="1"/>
</dbReference>